<dbReference type="SFLD" id="SFLDG01129">
    <property type="entry name" value="C1.5:_HAD__Beta-PGM__Phosphata"/>
    <property type="match status" value="1"/>
</dbReference>
<keyword evidence="2" id="KW-1185">Reference proteome</keyword>
<dbReference type="PANTHER" id="PTHR43434:SF1">
    <property type="entry name" value="PHOSPHOGLYCOLATE PHOSPHATASE"/>
    <property type="match status" value="1"/>
</dbReference>
<dbReference type="InterPro" id="IPR023198">
    <property type="entry name" value="PGP-like_dom2"/>
</dbReference>
<dbReference type="Gene3D" id="3.40.50.1000">
    <property type="entry name" value="HAD superfamily/HAD-like"/>
    <property type="match status" value="1"/>
</dbReference>
<name>A0A285U8Y9_9STAP</name>
<dbReference type="EMBL" id="OBQF01000001">
    <property type="protein sequence ID" value="SOC38289.1"/>
    <property type="molecule type" value="Genomic_DNA"/>
</dbReference>
<dbReference type="InterPro" id="IPR050155">
    <property type="entry name" value="HAD-like_hydrolase_sf"/>
</dbReference>
<dbReference type="Gene3D" id="1.10.150.240">
    <property type="entry name" value="Putative phosphatase, domain 2"/>
    <property type="match status" value="1"/>
</dbReference>
<sequence length="216" mass="24452">MKYQNIRAAIFDFDGTLADTLPLCYHSFRTVFKEFDGKDFTDEEIKSMFGPAEPAIIEEHLASDEKEAAIGLYFKTYTENHDDFVIRNDKMHTLITGLKDKGIKLGIVTGKSKKSLEISLERIGMEDLFDCKISGDDVDRPKPDPEGIFTLLNELNLEKDEVVFLGDSDADIGAGMNAGVWTIGVQWLPNVQTSRFSTEPDEVYEEIDDFMRKFSL</sequence>
<dbReference type="Pfam" id="PF13419">
    <property type="entry name" value="HAD_2"/>
    <property type="match status" value="1"/>
</dbReference>
<gene>
    <name evidence="1" type="ORF">SAMN05878391_0363</name>
</gene>
<protein>
    <submittedName>
        <fullName evidence="1">Phosphoglycolate phosphatase</fullName>
    </submittedName>
</protein>
<proteinExistence type="predicted"/>
<dbReference type="AlphaFoldDB" id="A0A285U8Y9"/>
<dbReference type="SUPFAM" id="SSF56784">
    <property type="entry name" value="HAD-like"/>
    <property type="match status" value="1"/>
</dbReference>
<dbReference type="NCBIfam" id="TIGR01509">
    <property type="entry name" value="HAD-SF-IA-v3"/>
    <property type="match status" value="1"/>
</dbReference>
<dbReference type="GO" id="GO:0008967">
    <property type="term" value="F:phosphoglycolate phosphatase activity"/>
    <property type="evidence" value="ECO:0007669"/>
    <property type="project" value="TreeGrafter"/>
</dbReference>
<dbReference type="InterPro" id="IPR006439">
    <property type="entry name" value="HAD-SF_hydro_IA"/>
</dbReference>
<dbReference type="InterPro" id="IPR036412">
    <property type="entry name" value="HAD-like_sf"/>
</dbReference>
<dbReference type="SFLD" id="SFLDS00003">
    <property type="entry name" value="Haloacid_Dehalogenase"/>
    <property type="match status" value="1"/>
</dbReference>
<dbReference type="RefSeq" id="WP_097038532.1">
    <property type="nucleotide sequence ID" value="NZ_OBQF01000001.1"/>
</dbReference>
<dbReference type="InterPro" id="IPR041492">
    <property type="entry name" value="HAD_2"/>
</dbReference>
<dbReference type="OrthoDB" id="9792518at2"/>
<evidence type="ECO:0000313" key="2">
    <source>
        <dbReference type="Proteomes" id="UP000219412"/>
    </source>
</evidence>
<dbReference type="PANTHER" id="PTHR43434">
    <property type="entry name" value="PHOSPHOGLYCOLATE PHOSPHATASE"/>
    <property type="match status" value="1"/>
</dbReference>
<dbReference type="GO" id="GO:0005829">
    <property type="term" value="C:cytosol"/>
    <property type="evidence" value="ECO:0007669"/>
    <property type="project" value="TreeGrafter"/>
</dbReference>
<dbReference type="NCBIfam" id="TIGR01549">
    <property type="entry name" value="HAD-SF-IA-v1"/>
    <property type="match status" value="1"/>
</dbReference>
<dbReference type="SFLD" id="SFLDG01135">
    <property type="entry name" value="C1.5.6:_HAD__Beta-PGM__Phospha"/>
    <property type="match status" value="1"/>
</dbReference>
<dbReference type="Proteomes" id="UP000219412">
    <property type="component" value="Unassembled WGS sequence"/>
</dbReference>
<evidence type="ECO:0000313" key="1">
    <source>
        <dbReference type="EMBL" id="SOC38289.1"/>
    </source>
</evidence>
<reference evidence="2" key="1">
    <citation type="submission" date="2017-08" db="EMBL/GenBank/DDBJ databases">
        <authorList>
            <person name="Varghese N."/>
            <person name="Submissions S."/>
        </authorList>
    </citation>
    <scope>NUCLEOTIDE SEQUENCE [LARGE SCALE GENOMIC DNA]</scope>
    <source>
        <strain evidence="2">DSM 23173</strain>
    </source>
</reference>
<dbReference type="GO" id="GO:0006281">
    <property type="term" value="P:DNA repair"/>
    <property type="evidence" value="ECO:0007669"/>
    <property type="project" value="TreeGrafter"/>
</dbReference>
<dbReference type="InterPro" id="IPR023214">
    <property type="entry name" value="HAD_sf"/>
</dbReference>
<organism evidence="1 2">
    <name type="scientific">Salinicoccus kekensis</name>
    <dbReference type="NCBI Taxonomy" id="714307"/>
    <lineage>
        <taxon>Bacteria</taxon>
        <taxon>Bacillati</taxon>
        <taxon>Bacillota</taxon>
        <taxon>Bacilli</taxon>
        <taxon>Bacillales</taxon>
        <taxon>Staphylococcaceae</taxon>
        <taxon>Salinicoccus</taxon>
    </lineage>
</organism>
<accession>A0A285U8Y9</accession>